<proteinExistence type="predicted"/>
<dbReference type="EMBL" id="GL377310">
    <property type="protein sequence ID" value="EFI93836.1"/>
    <property type="molecule type" value="Genomic_DNA"/>
</dbReference>
<evidence type="ECO:0000313" key="3">
    <source>
        <dbReference type="Proteomes" id="UP000007431"/>
    </source>
</evidence>
<evidence type="ECO:0000256" key="1">
    <source>
        <dbReference type="SAM" id="MobiDB-lite"/>
    </source>
</evidence>
<dbReference type="InParanoid" id="D8QEE3"/>
<feature type="region of interest" description="Disordered" evidence="1">
    <location>
        <begin position="72"/>
        <end position="91"/>
    </location>
</feature>
<feature type="region of interest" description="Disordered" evidence="1">
    <location>
        <begin position="230"/>
        <end position="249"/>
    </location>
</feature>
<evidence type="ECO:0000313" key="2">
    <source>
        <dbReference type="EMBL" id="EFI93836.1"/>
    </source>
</evidence>
<dbReference type="VEuPathDB" id="FungiDB:SCHCODRAFT_02587301"/>
<dbReference type="KEGG" id="scm:SCHCO_02587301"/>
<feature type="compositionally biased region" description="Basic and acidic residues" evidence="1">
    <location>
        <begin position="231"/>
        <end position="244"/>
    </location>
</feature>
<dbReference type="OrthoDB" id="10400295at2759"/>
<dbReference type="RefSeq" id="XP_003028739.1">
    <property type="nucleotide sequence ID" value="XM_003028693.1"/>
</dbReference>
<reference evidence="2 3" key="1">
    <citation type="journal article" date="2010" name="Nat. Biotechnol.">
        <title>Genome sequence of the model mushroom Schizophyllum commune.</title>
        <authorList>
            <person name="Ohm R.A."/>
            <person name="de Jong J.F."/>
            <person name="Lugones L.G."/>
            <person name="Aerts A."/>
            <person name="Kothe E."/>
            <person name="Stajich J.E."/>
            <person name="de Vries R.P."/>
            <person name="Record E."/>
            <person name="Levasseur A."/>
            <person name="Baker S.E."/>
            <person name="Bartholomew K.A."/>
            <person name="Coutinho P.M."/>
            <person name="Erdmann S."/>
            <person name="Fowler T.J."/>
            <person name="Gathman A.C."/>
            <person name="Lombard V."/>
            <person name="Henrissat B."/>
            <person name="Knabe N."/>
            <person name="Kuees U."/>
            <person name="Lilly W.W."/>
            <person name="Lindquist E."/>
            <person name="Lucas S."/>
            <person name="Magnuson J.K."/>
            <person name="Piumi F."/>
            <person name="Raudaskoski M."/>
            <person name="Salamov A."/>
            <person name="Schmutz J."/>
            <person name="Schwarze F.W.M.R."/>
            <person name="vanKuyk P.A."/>
            <person name="Horton J.S."/>
            <person name="Grigoriev I.V."/>
            <person name="Woesten H.A.B."/>
        </authorList>
    </citation>
    <scope>NUCLEOTIDE SEQUENCE [LARGE SCALE GENOMIC DNA]</scope>
    <source>
        <strain evidence="3">H4-8 / FGSC 9210</strain>
    </source>
</reference>
<name>D8QEE3_SCHCM</name>
<sequence>MSNGQDAQWSRMTFRAHTNAWLHRHEDLEMASRTRSGPGEWNHPRDMENIPRVVERDAFCFCFTPALPERSDIREDDRYSPPPLHSTSLPPRYTHSSRLLATRQWHAWPSGMQLLLARRARVRALVKAHPTWFVHVGDKGMCGSRPPLEGMAFVLSFSPASDGASATYPNGASDSDAWARVPQIGIHPERVSRGGRGKGLAASRGATRPAQAGYRHPASRWVQAFNACAQRDTRPPDRGAPSERHGHHRLSTTDSVIYECAHVYHGGTRRWRDGVAVRPRRLGHDPALARCAWEKTLAEGDASFAEREDTVAGAAVEDRWPSRQHIILFASGLRAGSSGSTLASPGVDVGGVGRELDAAVSA</sequence>
<feature type="region of interest" description="Disordered" evidence="1">
    <location>
        <begin position="189"/>
        <end position="216"/>
    </location>
</feature>
<protein>
    <submittedName>
        <fullName evidence="2">Uncharacterized protein</fullName>
    </submittedName>
</protein>
<gene>
    <name evidence="2" type="ORF">SCHCODRAFT_258274</name>
</gene>
<dbReference type="Proteomes" id="UP000007431">
    <property type="component" value="Unassembled WGS sequence"/>
</dbReference>
<dbReference type="AlphaFoldDB" id="D8QEE3"/>
<organism evidence="3">
    <name type="scientific">Schizophyllum commune (strain H4-8 / FGSC 9210)</name>
    <name type="common">Split gill fungus</name>
    <dbReference type="NCBI Taxonomy" id="578458"/>
    <lineage>
        <taxon>Eukaryota</taxon>
        <taxon>Fungi</taxon>
        <taxon>Dikarya</taxon>
        <taxon>Basidiomycota</taxon>
        <taxon>Agaricomycotina</taxon>
        <taxon>Agaricomycetes</taxon>
        <taxon>Agaricomycetidae</taxon>
        <taxon>Agaricales</taxon>
        <taxon>Schizophyllaceae</taxon>
        <taxon>Schizophyllum</taxon>
    </lineage>
</organism>
<keyword evidence="3" id="KW-1185">Reference proteome</keyword>
<dbReference type="GeneID" id="9590614"/>
<dbReference type="HOGENOM" id="CLU_765381_0_0_1"/>
<accession>D8QEE3</accession>